<gene>
    <name evidence="2" type="ORF">Cenrod_1211</name>
</gene>
<dbReference type="OrthoDB" id="5292533at2"/>
<dbReference type="SUPFAM" id="SSF51735">
    <property type="entry name" value="NAD(P)-binding Rossmann-fold domains"/>
    <property type="match status" value="1"/>
</dbReference>
<evidence type="ECO:0000259" key="1">
    <source>
        <dbReference type="Pfam" id="PF03435"/>
    </source>
</evidence>
<organism evidence="2 3">
    <name type="scientific">Candidatus Symbiobacter mobilis CR</name>
    <dbReference type="NCBI Taxonomy" id="946483"/>
    <lineage>
        <taxon>Bacteria</taxon>
        <taxon>Pseudomonadati</taxon>
        <taxon>Pseudomonadota</taxon>
        <taxon>Betaproteobacteria</taxon>
        <taxon>Burkholderiales</taxon>
        <taxon>Comamonadaceae</taxon>
    </lineage>
</organism>
<dbReference type="InterPro" id="IPR036291">
    <property type="entry name" value="NAD(P)-bd_dom_sf"/>
</dbReference>
<dbReference type="RefSeq" id="WP_022772209.1">
    <property type="nucleotide sequence ID" value="NC_022576.1"/>
</dbReference>
<sequence length="368" mass="41169">MANILILGGTGHTGKWIARHLLEQSDVTVTIAGRHPEQAHAVAEEWNRQYPGQRVAGVYANTADAPSLRAAFAGHTLVVVAAPTTNHAETVVRTALETGVDYLDIQLGAKKFALLQSLATEIQRQGRCCITEAGFHPGLPSALVRYAATQLDTLDSANVCGYLQIGKDLPYTESVEELIECFKDYQGQVYRNGHWTKTDEFITRKTDFGSDIGWKNCYAMFFEELRPLPDLYPSLQETGFYISESHWVMDWILIPMIMALLKIMPHAVRPIGKLLWWGMRTFHQPPYRVELQWQASGLKDGQRATVHGTLSHPDGYVFTAIAVVAALLQYVDGSARKPGLWMMGHLVEPIRLMQDMERMGIQCRTGTQ</sequence>
<proteinExistence type="predicted"/>
<protein>
    <submittedName>
        <fullName evidence="2">Saccharopine dehydrogenase-like protein</fullName>
    </submittedName>
</protein>
<dbReference type="Gene3D" id="3.30.360.10">
    <property type="entry name" value="Dihydrodipicolinate Reductase, domain 2"/>
    <property type="match status" value="1"/>
</dbReference>
<keyword evidence="3" id="KW-1185">Reference proteome</keyword>
<dbReference type="EMBL" id="CP004885">
    <property type="protein sequence ID" value="AGX87303.1"/>
    <property type="molecule type" value="Genomic_DNA"/>
</dbReference>
<evidence type="ECO:0000313" key="2">
    <source>
        <dbReference type="EMBL" id="AGX87303.1"/>
    </source>
</evidence>
<evidence type="ECO:0000313" key="3">
    <source>
        <dbReference type="Proteomes" id="UP000017184"/>
    </source>
</evidence>
<accession>U5NAL4</accession>
<feature type="domain" description="Saccharopine dehydrogenase NADP binding" evidence="1">
    <location>
        <begin position="4"/>
        <end position="107"/>
    </location>
</feature>
<dbReference type="STRING" id="946483.Cenrod_1211"/>
<dbReference type="AlphaFoldDB" id="U5NAL4"/>
<dbReference type="HOGENOM" id="CLU_733496_0_0_4"/>
<dbReference type="KEGG" id="cbx:Cenrod_1211"/>
<dbReference type="PANTHER" id="PTHR43796">
    <property type="entry name" value="CARBOXYNORSPERMIDINE SYNTHASE"/>
    <property type="match status" value="1"/>
</dbReference>
<dbReference type="Pfam" id="PF03435">
    <property type="entry name" value="Sacchrp_dh_NADP"/>
    <property type="match status" value="1"/>
</dbReference>
<dbReference type="PANTHER" id="PTHR43796:SF2">
    <property type="entry name" value="CARBOXYNORSPERMIDINE SYNTHASE"/>
    <property type="match status" value="1"/>
</dbReference>
<dbReference type="InterPro" id="IPR005097">
    <property type="entry name" value="Sacchrp_dh_NADP-bd"/>
</dbReference>
<reference evidence="2 3" key="1">
    <citation type="journal article" date="2013" name="Genome Biol.">
        <title>Genomic analysis reveals key aspects of prokaryotic symbiosis in the phototrophic consortium "Chlorochromatium aggregatum".</title>
        <authorList>
            <person name="Liu Z."/>
            <person name="Muller J."/>
            <person name="Li T."/>
            <person name="Alvey R.M."/>
            <person name="Vogl K."/>
            <person name="Frigaard N.U."/>
            <person name="Rockwell N.C."/>
            <person name="Boyd E.S."/>
            <person name="Tomsho L.P."/>
            <person name="Schuster S.C."/>
            <person name="Henke P."/>
            <person name="Rohde M."/>
            <person name="Overmann J."/>
            <person name="Bryant D.A."/>
        </authorList>
    </citation>
    <scope>NUCLEOTIDE SEQUENCE [LARGE SCALE GENOMIC DNA]</scope>
    <source>
        <strain evidence="2">CR</strain>
    </source>
</reference>
<dbReference type="Gene3D" id="3.40.50.720">
    <property type="entry name" value="NAD(P)-binding Rossmann-like Domain"/>
    <property type="match status" value="1"/>
</dbReference>
<dbReference type="eggNOG" id="COG1748">
    <property type="taxonomic scope" value="Bacteria"/>
</dbReference>
<dbReference type="Proteomes" id="UP000017184">
    <property type="component" value="Chromosome"/>
</dbReference>
<name>U5NAL4_9BURK</name>